<dbReference type="InterPro" id="IPR017452">
    <property type="entry name" value="GPCR_Rhodpsn_7TM"/>
</dbReference>
<keyword evidence="10 17" id="KW-0675">Receptor</keyword>
<feature type="transmembrane region" description="Helical" evidence="19">
    <location>
        <begin position="131"/>
        <end position="150"/>
    </location>
</feature>
<evidence type="ECO:0000256" key="17">
    <source>
        <dbReference type="RuleBase" id="RU000688"/>
    </source>
</evidence>
<organism evidence="21 22">
    <name type="scientific">Fukomys damarensis</name>
    <name type="common">Damaraland mole rat</name>
    <name type="synonym">Cryptomys damarensis</name>
    <dbReference type="NCBI Taxonomy" id="885580"/>
    <lineage>
        <taxon>Eukaryota</taxon>
        <taxon>Metazoa</taxon>
        <taxon>Chordata</taxon>
        <taxon>Craniata</taxon>
        <taxon>Vertebrata</taxon>
        <taxon>Euteleostomi</taxon>
        <taxon>Mammalia</taxon>
        <taxon>Eutheria</taxon>
        <taxon>Euarchontoglires</taxon>
        <taxon>Glires</taxon>
        <taxon>Rodentia</taxon>
        <taxon>Hystricomorpha</taxon>
        <taxon>Bathyergidae</taxon>
        <taxon>Fukomys</taxon>
    </lineage>
</organism>
<feature type="region of interest" description="Disordered" evidence="18">
    <location>
        <begin position="420"/>
        <end position="442"/>
    </location>
</feature>
<keyword evidence="22" id="KW-1185">Reference proteome</keyword>
<dbReference type="Proteomes" id="UP000028990">
    <property type="component" value="Unassembled WGS sequence"/>
</dbReference>
<dbReference type="CDD" id="cd15355">
    <property type="entry name" value="7tmA_NTSR1"/>
    <property type="match status" value="1"/>
</dbReference>
<name>A0A091E451_FUKDA</name>
<evidence type="ECO:0000313" key="21">
    <source>
        <dbReference type="EMBL" id="KFO37498.1"/>
    </source>
</evidence>
<accession>A0A091E451</accession>
<feature type="domain" description="G-protein coupled receptors family 1 profile" evidence="20">
    <location>
        <begin position="110"/>
        <end position="388"/>
    </location>
</feature>
<dbReference type="PROSITE" id="PS00237">
    <property type="entry name" value="G_PROTEIN_RECEP_F1_1"/>
    <property type="match status" value="1"/>
</dbReference>
<dbReference type="PROSITE" id="PS50262">
    <property type="entry name" value="G_PROTEIN_RECEP_F1_2"/>
    <property type="match status" value="1"/>
</dbReference>
<evidence type="ECO:0000256" key="13">
    <source>
        <dbReference type="ARBA" id="ARBA00023288"/>
    </source>
</evidence>
<evidence type="ECO:0000256" key="4">
    <source>
        <dbReference type="ARBA" id="ARBA00022692"/>
    </source>
</evidence>
<protein>
    <recommendedName>
        <fullName evidence="16">Neurotensin receptor type 1</fullName>
    </recommendedName>
</protein>
<keyword evidence="7 19" id="KW-0472">Membrane</keyword>
<dbReference type="GO" id="GO:0005886">
    <property type="term" value="C:plasma membrane"/>
    <property type="evidence" value="ECO:0007669"/>
    <property type="project" value="UniProtKB-SubCell"/>
</dbReference>
<evidence type="ECO:0000256" key="10">
    <source>
        <dbReference type="ARBA" id="ARBA00023170"/>
    </source>
</evidence>
<evidence type="ECO:0000256" key="9">
    <source>
        <dbReference type="ARBA" id="ARBA00023157"/>
    </source>
</evidence>
<dbReference type="InterPro" id="IPR000276">
    <property type="entry name" value="GPCR_Rhodpsn"/>
</dbReference>
<evidence type="ECO:0000256" key="5">
    <source>
        <dbReference type="ARBA" id="ARBA00022989"/>
    </source>
</evidence>
<sequence length="442" mass="48770">MQSPNLRAALGVPPAAEGKAFQLGALRPQCAHNVSCGWDILHEAEPSASQAAQSGLEAALLVLGFGNGSGNESEPVLDAPSSELDVHTDIYSKVLVTAVYLALFAVGTVGNSVTAFTLARKKSLQGLQSTVHYHLGSLALSDLLILLLAMPVELYNFIWVHHPWAFGDTVCRGYYFLRDACTYATAFNVASLSVERYLAICHPFKAKTLMSRSRTKKFISAIWLASGLLAVPMLFTMGQQNRSADGQHPGGLVCTPTVDTATVKVVIQVNTFTSFVFPMAVISVLNTVIANKLTVTARQAAELGTQPGTFSMSIEPGRIQALRHGVRVLRAVVIAFVVCWLPYHVRRLMFCYISDEQWTPFLYDFYHYFYMLTNTLFYVSSTINPILYNLVSANFRQIFLSTLACLCPAWRRRRKRPTFPRKANSVSSNHGFSSSTTRETLY</sequence>
<evidence type="ECO:0000256" key="15">
    <source>
        <dbReference type="ARBA" id="ARBA00063434"/>
    </source>
</evidence>
<dbReference type="GO" id="GO:0016492">
    <property type="term" value="F:G protein-coupled neurotensin receptor activity"/>
    <property type="evidence" value="ECO:0007669"/>
    <property type="project" value="InterPro"/>
</dbReference>
<dbReference type="PANTHER" id="PTHR24243">
    <property type="entry name" value="G-PROTEIN COUPLED RECEPTOR"/>
    <property type="match status" value="1"/>
</dbReference>
<keyword evidence="11" id="KW-0325">Glycoprotein</keyword>
<feature type="transmembrane region" description="Helical" evidence="19">
    <location>
        <begin position="218"/>
        <end position="235"/>
    </location>
</feature>
<keyword evidence="4 17" id="KW-0812">Transmembrane</keyword>
<dbReference type="PRINTS" id="PR01479">
    <property type="entry name" value="NEUROTENSINR"/>
</dbReference>
<dbReference type="Pfam" id="PF00001">
    <property type="entry name" value="7tm_1"/>
    <property type="match status" value="1"/>
</dbReference>
<reference evidence="21 22" key="1">
    <citation type="submission" date="2013-11" db="EMBL/GenBank/DDBJ databases">
        <title>The Damaraland mole rat (Fukomys damarensis) genome and evolution of African mole rats.</title>
        <authorList>
            <person name="Gladyshev V.N."/>
            <person name="Fang X."/>
        </authorList>
    </citation>
    <scope>NUCLEOTIDE SEQUENCE [LARGE SCALE GENOMIC DNA]</scope>
    <source>
        <tissue evidence="21">Liver</tissue>
    </source>
</reference>
<evidence type="ECO:0000256" key="12">
    <source>
        <dbReference type="ARBA" id="ARBA00023224"/>
    </source>
</evidence>
<dbReference type="FunFam" id="1.20.1070.10:FF:000217">
    <property type="entry name" value="neurotensin receptor type 1"/>
    <property type="match status" value="1"/>
</dbReference>
<evidence type="ECO:0000256" key="19">
    <source>
        <dbReference type="SAM" id="Phobius"/>
    </source>
</evidence>
<keyword evidence="12 17" id="KW-0807">Transducer</keyword>
<dbReference type="AlphaFoldDB" id="A0A091E451"/>
<evidence type="ECO:0000256" key="6">
    <source>
        <dbReference type="ARBA" id="ARBA00023040"/>
    </source>
</evidence>
<evidence type="ECO:0000256" key="2">
    <source>
        <dbReference type="ARBA" id="ARBA00004651"/>
    </source>
</evidence>
<dbReference type="Gene3D" id="1.20.1070.10">
    <property type="entry name" value="Rhodopsin 7-helix transmembrane proteins"/>
    <property type="match status" value="1"/>
</dbReference>
<evidence type="ECO:0000256" key="3">
    <source>
        <dbReference type="ARBA" id="ARBA00022475"/>
    </source>
</evidence>
<comment type="similarity">
    <text evidence="17">Belongs to the G-protein coupled receptor 1 family.</text>
</comment>
<keyword evidence="3" id="KW-1003">Cell membrane</keyword>
<evidence type="ECO:0000256" key="7">
    <source>
        <dbReference type="ARBA" id="ARBA00023136"/>
    </source>
</evidence>
<evidence type="ECO:0000259" key="20">
    <source>
        <dbReference type="PROSITE" id="PS50262"/>
    </source>
</evidence>
<dbReference type="eggNOG" id="KOG3656">
    <property type="taxonomic scope" value="Eukaryota"/>
</dbReference>
<evidence type="ECO:0000256" key="14">
    <source>
        <dbReference type="ARBA" id="ARBA00056298"/>
    </source>
</evidence>
<keyword evidence="13" id="KW-0449">Lipoprotein</keyword>
<keyword evidence="8" id="KW-0564">Palmitate</keyword>
<gene>
    <name evidence="21" type="ORF">H920_01107</name>
</gene>
<dbReference type="STRING" id="885580.ENSFDAP00000006465"/>
<evidence type="ECO:0000313" key="22">
    <source>
        <dbReference type="Proteomes" id="UP000028990"/>
    </source>
</evidence>
<proteinExistence type="inferred from homology"/>
<dbReference type="SUPFAM" id="SSF81321">
    <property type="entry name" value="Family A G protein-coupled receptor-like"/>
    <property type="match status" value="1"/>
</dbReference>
<feature type="transmembrane region" description="Helical" evidence="19">
    <location>
        <begin position="98"/>
        <end position="119"/>
    </location>
</feature>
<dbReference type="PANTHER" id="PTHR24243:SF9">
    <property type="entry name" value="NEUROTENSIN RECEPTOR TYPE 1"/>
    <property type="match status" value="1"/>
</dbReference>
<evidence type="ECO:0000256" key="11">
    <source>
        <dbReference type="ARBA" id="ARBA00023180"/>
    </source>
</evidence>
<dbReference type="PRINTS" id="PR01480">
    <property type="entry name" value="NEUROTENSN1R"/>
</dbReference>
<evidence type="ECO:0000256" key="8">
    <source>
        <dbReference type="ARBA" id="ARBA00023139"/>
    </source>
</evidence>
<dbReference type="EMBL" id="KN120821">
    <property type="protein sequence ID" value="KFO37498.1"/>
    <property type="molecule type" value="Genomic_DNA"/>
</dbReference>
<evidence type="ECO:0000256" key="1">
    <source>
        <dbReference type="ARBA" id="ARBA00004285"/>
    </source>
</evidence>
<keyword evidence="6 17" id="KW-0297">G-protein coupled receptor</keyword>
<dbReference type="GO" id="GO:0045121">
    <property type="term" value="C:membrane raft"/>
    <property type="evidence" value="ECO:0007669"/>
    <property type="project" value="UniProtKB-SubCell"/>
</dbReference>
<comment type="subunit">
    <text evidence="15">Interacts (palmitoylated form) with GNA11.</text>
</comment>
<feature type="transmembrane region" description="Helical" evidence="19">
    <location>
        <begin position="328"/>
        <end position="345"/>
    </location>
</feature>
<dbReference type="InterPro" id="IPR003985">
    <property type="entry name" value="NT1_rcpt"/>
</dbReference>
<keyword evidence="5 19" id="KW-1133">Transmembrane helix</keyword>
<feature type="compositionally biased region" description="Low complexity" evidence="18">
    <location>
        <begin position="420"/>
        <end position="435"/>
    </location>
</feature>
<feature type="transmembrane region" description="Helical" evidence="19">
    <location>
        <begin position="365"/>
        <end position="391"/>
    </location>
</feature>
<evidence type="ECO:0000256" key="16">
    <source>
        <dbReference type="ARBA" id="ARBA00069238"/>
    </source>
</evidence>
<dbReference type="PRINTS" id="PR00237">
    <property type="entry name" value="GPCRRHODOPSN"/>
</dbReference>
<keyword evidence="9" id="KW-1015">Disulfide bond</keyword>
<comment type="subcellular location">
    <subcellularLocation>
        <location evidence="2">Cell membrane</location>
        <topology evidence="2">Multi-pass membrane protein</topology>
    </subcellularLocation>
    <subcellularLocation>
        <location evidence="1">Membrane raft</location>
    </subcellularLocation>
</comment>
<evidence type="ECO:0000256" key="18">
    <source>
        <dbReference type="SAM" id="MobiDB-lite"/>
    </source>
</evidence>
<dbReference type="InterPro" id="IPR003984">
    <property type="entry name" value="NT_rcpt"/>
</dbReference>
<comment type="function">
    <text evidence="14">G-protein coupled receptor for the tridecapeptide neurotensin (NTS). Signaling is effected via G proteins that activate a phosphatidylinositol-calcium second messenger system. Signaling leads to the activation of downstream MAP kinases and protects cells against apoptosis.</text>
</comment>